<sequence length="860" mass="92165">MSKSSFFATIFEAAADGDIDIVKDWIDPRRRELRRDEDGNTALHFASRHGHDDIVEFLLQSGSSPHSKNSKGETALHEAAKSDSVSVAMMLVTAGVSPEVESNEKKTGLDVAVAFCSVMTAAYLVGASSSATIWAGFRKALQYDDLAEIMDVFEDSIDFLLEDGTRAGNFLLVSAYQGDEKAARYLLDHGVSPNDAIDHNGATPLHLAASFGHVNIAKDLLDAGAEVNVKDSMGGGTPLFAAIQGQKLEVVKALLDAGATTDIVLRQRRLRRDLVHITAQDESPEILQLLFDLGMDPNTLDEAGATAAMHSAGNGHLETLKVLRAGGCDVLAASEDGTTPLIRAALGGHTDVISWLLDQGADIHASDVYEATSLKAAIQGRHVESVQLLCSRGAEVTTGRLREAISRGSADIVSILVSYGAKLSGIRQDCEILEMVVGTNSAALTRELVKLGQSIDKLKPKDKLELLLEVTRKEYIDCVEAFLEQCEDRSLANEVSRVTPIHLAAEVGNVTIFNMLAEGGFSLHNRTQYGQTPLHLAALQGRAEIIRELRGVISTENQDRNGNTPLHWASSKGHEAAVRELLRQGASVRAKNDYGITPLHLACSEQHVTVTQALLDAGASPSTMSLSMTNALHVAVQTSEDIVQKLLETGRCDINAVQARGKTALLLASSKSIAAMLLHHGADVSASSSDGYNALCTAALAGKTELFEFLFPKFEEWLVHDANQVTLWRLICQGGSTDILKFLETTGVGLRDLDQEDLLSLLAEASSNPEDYVLSNVIEALLDVEMLQDLNLASRILLLAIETECVESTRTLASLKGIHDVAFVGGRTPLDRAKKGDNSALVEALIETGAGEGVPKAAEP</sequence>
<dbReference type="Pfam" id="PF00023">
    <property type="entry name" value="Ank"/>
    <property type="match status" value="1"/>
</dbReference>
<feature type="repeat" description="ANK" evidence="3">
    <location>
        <begin position="200"/>
        <end position="232"/>
    </location>
</feature>
<protein>
    <submittedName>
        <fullName evidence="4">Uncharacterized protein</fullName>
    </submittedName>
</protein>
<dbReference type="PROSITE" id="PS50297">
    <property type="entry name" value="ANK_REP_REGION"/>
    <property type="match status" value="8"/>
</dbReference>
<evidence type="ECO:0000256" key="2">
    <source>
        <dbReference type="ARBA" id="ARBA00023043"/>
    </source>
</evidence>
<dbReference type="EMBL" id="CVQI01008779">
    <property type="protein sequence ID" value="CRK18190.1"/>
    <property type="molecule type" value="Genomic_DNA"/>
</dbReference>
<keyword evidence="1" id="KW-0677">Repeat</keyword>
<dbReference type="SMART" id="SM00248">
    <property type="entry name" value="ANK"/>
    <property type="match status" value="19"/>
</dbReference>
<dbReference type="InterPro" id="IPR002110">
    <property type="entry name" value="Ankyrin_rpt"/>
</dbReference>
<feature type="repeat" description="ANK" evidence="3">
    <location>
        <begin position="71"/>
        <end position="103"/>
    </location>
</feature>
<feature type="repeat" description="ANK" evidence="3">
    <location>
        <begin position="38"/>
        <end position="70"/>
    </location>
</feature>
<feature type="non-terminal residue" evidence="4">
    <location>
        <position position="860"/>
    </location>
</feature>
<accession>A0A0G4L8Y6</accession>
<proteinExistence type="predicted"/>
<evidence type="ECO:0000256" key="1">
    <source>
        <dbReference type="ARBA" id="ARBA00022737"/>
    </source>
</evidence>
<dbReference type="PANTHER" id="PTHR24123">
    <property type="entry name" value="ANKYRIN REPEAT-CONTAINING"/>
    <property type="match status" value="1"/>
</dbReference>
<feature type="repeat" description="ANK" evidence="3">
    <location>
        <begin position="529"/>
        <end position="549"/>
    </location>
</feature>
<name>A0A0G4L8Y6_VERLO</name>
<feature type="repeat" description="ANK" evidence="3">
    <location>
        <begin position="496"/>
        <end position="528"/>
    </location>
</feature>
<dbReference type="PROSITE" id="PS50088">
    <property type="entry name" value="ANK_REPEAT"/>
    <property type="match status" value="9"/>
</dbReference>
<dbReference type="AlphaFoldDB" id="A0A0G4L8Y6"/>
<feature type="repeat" description="ANK" evidence="3">
    <location>
        <begin position="234"/>
        <end position="266"/>
    </location>
</feature>
<gene>
    <name evidence="4" type="ORF">BN1723_011520</name>
</gene>
<organism evidence="4 5">
    <name type="scientific">Verticillium longisporum</name>
    <name type="common">Verticillium dahliae var. longisporum</name>
    <dbReference type="NCBI Taxonomy" id="100787"/>
    <lineage>
        <taxon>Eukaryota</taxon>
        <taxon>Fungi</taxon>
        <taxon>Dikarya</taxon>
        <taxon>Ascomycota</taxon>
        <taxon>Pezizomycotina</taxon>
        <taxon>Sordariomycetes</taxon>
        <taxon>Hypocreomycetidae</taxon>
        <taxon>Glomerellales</taxon>
        <taxon>Plectosphaerellaceae</taxon>
        <taxon>Verticillium</taxon>
    </lineage>
</organism>
<reference evidence="5" key="1">
    <citation type="submission" date="2015-05" db="EMBL/GenBank/DDBJ databases">
        <authorList>
            <person name="Fogelqvist Johan"/>
        </authorList>
    </citation>
    <scope>NUCLEOTIDE SEQUENCE [LARGE SCALE GENOMIC DNA]</scope>
</reference>
<feature type="repeat" description="ANK" evidence="3">
    <location>
        <begin position="594"/>
        <end position="626"/>
    </location>
</feature>
<dbReference type="PRINTS" id="PR01415">
    <property type="entry name" value="ANKYRIN"/>
</dbReference>
<dbReference type="Pfam" id="PF12796">
    <property type="entry name" value="Ank_2"/>
    <property type="match status" value="6"/>
</dbReference>
<dbReference type="PANTHER" id="PTHR24123:SF33">
    <property type="entry name" value="PROTEIN HOS4"/>
    <property type="match status" value="1"/>
</dbReference>
<evidence type="ECO:0000313" key="5">
    <source>
        <dbReference type="Proteomes" id="UP000045706"/>
    </source>
</evidence>
<feature type="repeat" description="ANK" evidence="3">
    <location>
        <begin position="336"/>
        <end position="368"/>
    </location>
</feature>
<evidence type="ECO:0000313" key="4">
    <source>
        <dbReference type="EMBL" id="CRK18190.1"/>
    </source>
</evidence>
<keyword evidence="2 3" id="KW-0040">ANK repeat</keyword>
<feature type="repeat" description="ANK" evidence="3">
    <location>
        <begin position="561"/>
        <end position="593"/>
    </location>
</feature>
<dbReference type="InterPro" id="IPR051165">
    <property type="entry name" value="Multifunctional_ANK_Repeat"/>
</dbReference>
<dbReference type="SUPFAM" id="SSF48403">
    <property type="entry name" value="Ankyrin repeat"/>
    <property type="match status" value="3"/>
</dbReference>
<dbReference type="Gene3D" id="1.25.40.20">
    <property type="entry name" value="Ankyrin repeat-containing domain"/>
    <property type="match status" value="6"/>
</dbReference>
<evidence type="ECO:0000256" key="3">
    <source>
        <dbReference type="PROSITE-ProRule" id="PRU00023"/>
    </source>
</evidence>
<dbReference type="InterPro" id="IPR036770">
    <property type="entry name" value="Ankyrin_rpt-contain_sf"/>
</dbReference>
<dbReference type="Proteomes" id="UP000045706">
    <property type="component" value="Unassembled WGS sequence"/>
</dbReference>